<gene>
    <name evidence="1" type="ORF">EVOR1521_LOCUS30438</name>
</gene>
<comment type="caution">
    <text evidence="1">The sequence shown here is derived from an EMBL/GenBank/DDBJ whole genome shotgun (WGS) entry which is preliminary data.</text>
</comment>
<proteinExistence type="predicted"/>
<protein>
    <submittedName>
        <fullName evidence="1">Uncharacterized protein</fullName>
    </submittedName>
</protein>
<evidence type="ECO:0000313" key="1">
    <source>
        <dbReference type="EMBL" id="CAJ1409290.1"/>
    </source>
</evidence>
<accession>A0AA36JPF5</accession>
<evidence type="ECO:0000313" key="2">
    <source>
        <dbReference type="Proteomes" id="UP001178507"/>
    </source>
</evidence>
<keyword evidence="2" id="KW-1185">Reference proteome</keyword>
<reference evidence="1" key="1">
    <citation type="submission" date="2023-08" db="EMBL/GenBank/DDBJ databases">
        <authorList>
            <person name="Chen Y."/>
            <person name="Shah S."/>
            <person name="Dougan E. K."/>
            <person name="Thang M."/>
            <person name="Chan C."/>
        </authorList>
    </citation>
    <scope>NUCLEOTIDE SEQUENCE</scope>
</reference>
<dbReference type="EMBL" id="CAUJNA010003761">
    <property type="protein sequence ID" value="CAJ1409290.1"/>
    <property type="molecule type" value="Genomic_DNA"/>
</dbReference>
<organism evidence="1 2">
    <name type="scientific">Effrenium voratum</name>
    <dbReference type="NCBI Taxonomy" id="2562239"/>
    <lineage>
        <taxon>Eukaryota</taxon>
        <taxon>Sar</taxon>
        <taxon>Alveolata</taxon>
        <taxon>Dinophyceae</taxon>
        <taxon>Suessiales</taxon>
        <taxon>Symbiodiniaceae</taxon>
        <taxon>Effrenium</taxon>
    </lineage>
</organism>
<name>A0AA36JPF5_9DINO</name>
<sequence length="194" mass="21712">MQELEKLLIWPRPTRDVGLCLFQRTIQGRRGHGGLSRCNWAAGVNFTLPACAVNYCKLGGARTVDPLAVSRGTTGTINLHCAMLEYRRIGQSIYRRYQFRSKRPGLVAKAEVIQLIRRHDNLPFLNRRLRSACLSLCGSRPWGLEGAGEGLQTSIGDHEGLKQINWKTRTLAERVLTDLPKCSGLHVCINEICS</sequence>
<dbReference type="AlphaFoldDB" id="A0AA36JPF5"/>
<dbReference type="Proteomes" id="UP001178507">
    <property type="component" value="Unassembled WGS sequence"/>
</dbReference>